<name>A0A2R9ANX2_PANPA</name>
<dbReference type="EMBL" id="AJFE02081527">
    <property type="status" value="NOT_ANNOTATED_CDS"/>
    <property type="molecule type" value="Genomic_DNA"/>
</dbReference>
<accession>A0A2R9ANX2</accession>
<reference evidence="1" key="2">
    <citation type="submission" date="2025-08" db="UniProtKB">
        <authorList>
            <consortium name="Ensembl"/>
        </authorList>
    </citation>
    <scope>IDENTIFICATION</scope>
</reference>
<evidence type="ECO:0000313" key="1">
    <source>
        <dbReference type="Ensembl" id="ENSPPAP00000019046.1"/>
    </source>
</evidence>
<organism evidence="1 2">
    <name type="scientific">Pan paniscus</name>
    <name type="common">Pygmy chimpanzee</name>
    <name type="synonym">Bonobo</name>
    <dbReference type="NCBI Taxonomy" id="9597"/>
    <lineage>
        <taxon>Eukaryota</taxon>
        <taxon>Metazoa</taxon>
        <taxon>Chordata</taxon>
        <taxon>Craniata</taxon>
        <taxon>Vertebrata</taxon>
        <taxon>Euteleostomi</taxon>
        <taxon>Mammalia</taxon>
        <taxon>Eutheria</taxon>
        <taxon>Euarchontoglires</taxon>
        <taxon>Primates</taxon>
        <taxon>Haplorrhini</taxon>
        <taxon>Catarrhini</taxon>
        <taxon>Hominidae</taxon>
        <taxon>Pan</taxon>
    </lineage>
</organism>
<protein>
    <submittedName>
        <fullName evidence="1">Uncharacterized protein</fullName>
    </submittedName>
</protein>
<sequence>MMWGILNLLILSTNCPKLTMSIQRLRLPHECSVMTESSTSVLSNREPLVTSATEHLRRGQCD</sequence>
<reference evidence="1" key="3">
    <citation type="submission" date="2025-09" db="UniProtKB">
        <authorList>
            <consortium name="Ensembl"/>
        </authorList>
    </citation>
    <scope>IDENTIFICATION</scope>
</reference>
<keyword evidence="2" id="KW-1185">Reference proteome</keyword>
<reference evidence="1 2" key="1">
    <citation type="journal article" date="2012" name="Nature">
        <title>The bonobo genome compared with the chimpanzee and human genomes.</title>
        <authorList>
            <person name="Prufer K."/>
            <person name="Munch K."/>
            <person name="Hellmann I."/>
            <person name="Akagi K."/>
            <person name="Miller J.R."/>
            <person name="Walenz B."/>
            <person name="Koren S."/>
            <person name="Sutton G."/>
            <person name="Kodira C."/>
            <person name="Winer R."/>
            <person name="Knight J.R."/>
            <person name="Mullikin J.C."/>
            <person name="Meader S.J."/>
            <person name="Ponting C.P."/>
            <person name="Lunter G."/>
            <person name="Higashino S."/>
            <person name="Hobolth A."/>
            <person name="Dutheil J."/>
            <person name="Karakoc E."/>
            <person name="Alkan C."/>
            <person name="Sajjadian S."/>
            <person name="Catacchio C.R."/>
            <person name="Ventura M."/>
            <person name="Marques-Bonet T."/>
            <person name="Eichler E.E."/>
            <person name="Andre C."/>
            <person name="Atencia R."/>
            <person name="Mugisha L."/>
            <person name="Junhold J."/>
            <person name="Patterson N."/>
            <person name="Siebauer M."/>
            <person name="Good J.M."/>
            <person name="Fischer A."/>
            <person name="Ptak S.E."/>
            <person name="Lachmann M."/>
            <person name="Symer D.E."/>
            <person name="Mailund T."/>
            <person name="Schierup M.H."/>
            <person name="Andres A.M."/>
            <person name="Kelso J."/>
            <person name="Paabo S."/>
        </authorList>
    </citation>
    <scope>NUCLEOTIDE SEQUENCE [LARGE SCALE GENOMIC DNA]</scope>
</reference>
<evidence type="ECO:0000313" key="2">
    <source>
        <dbReference type="Proteomes" id="UP000240080"/>
    </source>
</evidence>
<dbReference type="Proteomes" id="UP000240080">
    <property type="component" value="Chromosome 8"/>
</dbReference>
<dbReference type="AlphaFoldDB" id="A0A2R9ANX2"/>
<dbReference type="Ensembl" id="ENSPPAT00000041795.1">
    <property type="protein sequence ID" value="ENSPPAP00000019046.1"/>
    <property type="gene ID" value="ENSPPAG00000032696.1"/>
</dbReference>
<dbReference type="Bgee" id="ENSPPAG00000032696">
    <property type="expression patterns" value="Expressed in testis and 1 other cell type or tissue"/>
</dbReference>
<dbReference type="OMA" id="RLPHECS"/>
<proteinExistence type="predicted"/>
<dbReference type="GeneTree" id="ENSGT01140000286864"/>